<sequence>MSELLQHPDEMRKVQARRTSRNCEPSVWDNPLEFRPGRFPNTDPNNCFDYLGNKFQYLPFGSWRRICAGIPLAGRMLIYLLASFLHSFEWRLLEDTKVDLSNKFRFVTKKVTPLIAIPTLRLTKLELYA</sequence>
<dbReference type="GO" id="GO:0020037">
    <property type="term" value="F:heme binding"/>
    <property type="evidence" value="ECO:0007669"/>
    <property type="project" value="InterPro"/>
</dbReference>
<dbReference type="Pfam" id="PF00067">
    <property type="entry name" value="p450"/>
    <property type="match status" value="1"/>
</dbReference>
<dbReference type="AlphaFoldDB" id="A0A2P6QXV8"/>
<evidence type="ECO:0000313" key="2">
    <source>
        <dbReference type="EMBL" id="PRQ38976.1"/>
    </source>
</evidence>
<dbReference type="InterPro" id="IPR036396">
    <property type="entry name" value="Cyt_P450_sf"/>
</dbReference>
<feature type="binding site" description="axial binding residue" evidence="1">
    <location>
        <position position="67"/>
    </location>
    <ligand>
        <name>heme</name>
        <dbReference type="ChEBI" id="CHEBI:30413"/>
    </ligand>
    <ligandPart>
        <name>Fe</name>
        <dbReference type="ChEBI" id="CHEBI:18248"/>
    </ligandPart>
</feature>
<dbReference type="SUPFAM" id="SSF48264">
    <property type="entry name" value="Cytochrome P450"/>
    <property type="match status" value="1"/>
</dbReference>
<comment type="caution">
    <text evidence="2">The sequence shown here is derived from an EMBL/GenBank/DDBJ whole genome shotgun (WGS) entry which is preliminary data.</text>
</comment>
<keyword evidence="3" id="KW-1185">Reference proteome</keyword>
<protein>
    <submittedName>
        <fullName evidence="2">Putative cytochrome P450</fullName>
    </submittedName>
</protein>
<reference evidence="2 3" key="1">
    <citation type="journal article" date="2018" name="Nat. Genet.">
        <title>The Rosa genome provides new insights in the design of modern roses.</title>
        <authorList>
            <person name="Bendahmane M."/>
        </authorList>
    </citation>
    <scope>NUCLEOTIDE SEQUENCE [LARGE SCALE GENOMIC DNA]</scope>
    <source>
        <strain evidence="3">cv. Old Blush</strain>
    </source>
</reference>
<dbReference type="PANTHER" id="PTHR47951">
    <property type="entry name" value="OS08G0547900 PROTEIN"/>
    <property type="match status" value="1"/>
</dbReference>
<dbReference type="GO" id="GO:0016705">
    <property type="term" value="F:oxidoreductase activity, acting on paired donors, with incorporation or reduction of molecular oxygen"/>
    <property type="evidence" value="ECO:0007669"/>
    <property type="project" value="InterPro"/>
</dbReference>
<dbReference type="InterPro" id="IPR002401">
    <property type="entry name" value="Cyt_P450_E_grp-I"/>
</dbReference>
<dbReference type="PRINTS" id="PR00463">
    <property type="entry name" value="EP450I"/>
</dbReference>
<dbReference type="OMA" id="SWRRICA"/>
<dbReference type="Proteomes" id="UP000238479">
    <property type="component" value="Chromosome 4"/>
</dbReference>
<dbReference type="InterPro" id="IPR001128">
    <property type="entry name" value="Cyt_P450"/>
</dbReference>
<dbReference type="EMBL" id="PDCK01000042">
    <property type="protein sequence ID" value="PRQ38976.1"/>
    <property type="molecule type" value="Genomic_DNA"/>
</dbReference>
<comment type="cofactor">
    <cofactor evidence="1">
        <name>heme</name>
        <dbReference type="ChEBI" id="CHEBI:30413"/>
    </cofactor>
</comment>
<evidence type="ECO:0000313" key="3">
    <source>
        <dbReference type="Proteomes" id="UP000238479"/>
    </source>
</evidence>
<dbReference type="PANTHER" id="PTHR47951:SF7">
    <property type="entry name" value="FLAVONOID 3',5'-HYDROXYLASE-LIKE ISOFORM X1"/>
    <property type="match status" value="1"/>
</dbReference>
<dbReference type="Gramene" id="PRQ38976">
    <property type="protein sequence ID" value="PRQ38976"/>
    <property type="gene ID" value="RchiOBHm_Chr4g0419931"/>
</dbReference>
<organism evidence="2 3">
    <name type="scientific">Rosa chinensis</name>
    <name type="common">China rose</name>
    <dbReference type="NCBI Taxonomy" id="74649"/>
    <lineage>
        <taxon>Eukaryota</taxon>
        <taxon>Viridiplantae</taxon>
        <taxon>Streptophyta</taxon>
        <taxon>Embryophyta</taxon>
        <taxon>Tracheophyta</taxon>
        <taxon>Spermatophyta</taxon>
        <taxon>Magnoliopsida</taxon>
        <taxon>eudicotyledons</taxon>
        <taxon>Gunneridae</taxon>
        <taxon>Pentapetalae</taxon>
        <taxon>rosids</taxon>
        <taxon>fabids</taxon>
        <taxon>Rosales</taxon>
        <taxon>Rosaceae</taxon>
        <taxon>Rosoideae</taxon>
        <taxon>Rosoideae incertae sedis</taxon>
        <taxon>Rosa</taxon>
    </lineage>
</organism>
<proteinExistence type="predicted"/>
<name>A0A2P6QXV8_ROSCH</name>
<keyword evidence="1" id="KW-0349">Heme</keyword>
<keyword evidence="1" id="KW-0479">Metal-binding</keyword>
<accession>A0A2P6QXV8</accession>
<dbReference type="Gene3D" id="1.10.630.10">
    <property type="entry name" value="Cytochrome P450"/>
    <property type="match status" value="1"/>
</dbReference>
<evidence type="ECO:0000256" key="1">
    <source>
        <dbReference type="PIRSR" id="PIRSR602401-1"/>
    </source>
</evidence>
<gene>
    <name evidence="2" type="ORF">RchiOBHm_Chr4g0419931</name>
</gene>
<keyword evidence="1" id="KW-0408">Iron</keyword>
<dbReference type="GO" id="GO:0005506">
    <property type="term" value="F:iron ion binding"/>
    <property type="evidence" value="ECO:0007669"/>
    <property type="project" value="InterPro"/>
</dbReference>
<dbReference type="GO" id="GO:0004497">
    <property type="term" value="F:monooxygenase activity"/>
    <property type="evidence" value="ECO:0007669"/>
    <property type="project" value="InterPro"/>
</dbReference>